<evidence type="ECO:0000256" key="2">
    <source>
        <dbReference type="ARBA" id="ARBA00023002"/>
    </source>
</evidence>
<feature type="domain" description="Aldehyde dehydrogenase" evidence="5">
    <location>
        <begin position="66"/>
        <end position="527"/>
    </location>
</feature>
<dbReference type="SUPFAM" id="SSF53720">
    <property type="entry name" value="ALDH-like"/>
    <property type="match status" value="1"/>
</dbReference>
<dbReference type="AlphaFoldDB" id="A0A4U1I350"/>
<dbReference type="Proteomes" id="UP000305539">
    <property type="component" value="Unassembled WGS sequence"/>
</dbReference>
<dbReference type="FunFam" id="3.40.605.10:FF:000007">
    <property type="entry name" value="NAD/NADP-dependent betaine aldehyde dehydrogenase"/>
    <property type="match status" value="1"/>
</dbReference>
<feature type="active site" evidence="3">
    <location>
        <position position="305"/>
    </location>
</feature>
<dbReference type="OrthoDB" id="6187633at2"/>
<dbReference type="Gene3D" id="3.40.309.10">
    <property type="entry name" value="Aldehyde Dehydrogenase, Chain A, domain 2"/>
    <property type="match status" value="1"/>
</dbReference>
<dbReference type="Gene3D" id="3.40.605.10">
    <property type="entry name" value="Aldehyde Dehydrogenase, Chain A, domain 1"/>
    <property type="match status" value="1"/>
</dbReference>
<name>A0A4U1I350_9BURK</name>
<dbReference type="Pfam" id="PF00171">
    <property type="entry name" value="Aldedh"/>
    <property type="match status" value="1"/>
</dbReference>
<sequence length="532" mass="56586">MESISMQVLSVWKCRMRVANEATWNINNLRMEGIMSTNALDFVGDAAKAFIEMPAALFIDGRWSHDAAAHVLPIIDPASGQEIGQIQEADGDAVAAAVVAARRAFEGTWRRIGPAARERLLHSLADEIERDAETLADLLTADMGAPRTAARNFEVVKTIEVFRYFAGFPTKIGGRTIDIGPEMGGGEFFTYTTAEPVGVVGAIIPWNAPLMITAWKLAPALAAGCTVVVKPSEDASLAVLRLAELVRRAGFPDGVLNVLSGRGETTGEALLRNPGIDKFAFTGSTAVGRRVHEYAVERSVRVGLELGGKSPVIVLPGTNLESAVSGIAMGAFANAGQICVSGSRVFVHRSLEDELQQRLASFASSLKLGHGFDPQTQIGPIVSSRQLARVQSYAATGAKQGRVLAGGSSPRREGFFFEPTVIGDLPTDSPLLHEEIFGPVITLESYEDAEEVVARTNAMSHGLAAYVWGRDHDRIQSLAARLRVGTVFVNTPGFPPAAVPTGGFRESGVGRDLGAEGLAGYLETKAVIARIG</sequence>
<accession>A0A4U1I350</accession>
<keyword evidence="7" id="KW-1185">Reference proteome</keyword>
<dbReference type="PANTHER" id="PTHR11699">
    <property type="entry name" value="ALDEHYDE DEHYDROGENASE-RELATED"/>
    <property type="match status" value="1"/>
</dbReference>
<dbReference type="InterPro" id="IPR016162">
    <property type="entry name" value="Ald_DH_N"/>
</dbReference>
<gene>
    <name evidence="6" type="ORF">FAZ69_15205</name>
</gene>
<evidence type="ECO:0000256" key="4">
    <source>
        <dbReference type="RuleBase" id="RU003345"/>
    </source>
</evidence>
<dbReference type="InterPro" id="IPR029510">
    <property type="entry name" value="Ald_DH_CS_GLU"/>
</dbReference>
<dbReference type="InterPro" id="IPR016163">
    <property type="entry name" value="Ald_DH_C"/>
</dbReference>
<dbReference type="EMBL" id="SWJE01000008">
    <property type="protein sequence ID" value="TKC87646.1"/>
    <property type="molecule type" value="Genomic_DNA"/>
</dbReference>
<evidence type="ECO:0000313" key="6">
    <source>
        <dbReference type="EMBL" id="TKC87646.1"/>
    </source>
</evidence>
<evidence type="ECO:0000259" key="5">
    <source>
        <dbReference type="Pfam" id="PF00171"/>
    </source>
</evidence>
<comment type="similarity">
    <text evidence="1 4">Belongs to the aldehyde dehydrogenase family.</text>
</comment>
<keyword evidence="2 4" id="KW-0560">Oxidoreductase</keyword>
<dbReference type="PROSITE" id="PS00687">
    <property type="entry name" value="ALDEHYDE_DEHYDR_GLU"/>
    <property type="match status" value="1"/>
</dbReference>
<protein>
    <submittedName>
        <fullName evidence="6">Aldehyde dehydrogenase family protein</fullName>
    </submittedName>
</protein>
<evidence type="ECO:0000256" key="3">
    <source>
        <dbReference type="PROSITE-ProRule" id="PRU10007"/>
    </source>
</evidence>
<evidence type="ECO:0000256" key="1">
    <source>
        <dbReference type="ARBA" id="ARBA00009986"/>
    </source>
</evidence>
<dbReference type="InterPro" id="IPR016161">
    <property type="entry name" value="Ald_DH/histidinol_DH"/>
</dbReference>
<proteinExistence type="inferred from homology"/>
<reference evidence="6 7" key="1">
    <citation type="submission" date="2019-04" db="EMBL/GenBank/DDBJ databases">
        <title>Trinickia sp. 7GSK02, isolated from subtropical forest soil.</title>
        <authorList>
            <person name="Gao Z.-H."/>
            <person name="Qiu L.-H."/>
        </authorList>
    </citation>
    <scope>NUCLEOTIDE SEQUENCE [LARGE SCALE GENOMIC DNA]</scope>
    <source>
        <strain evidence="6 7">7GSK02</strain>
    </source>
</reference>
<organism evidence="6 7">
    <name type="scientific">Trinickia terrae</name>
    <dbReference type="NCBI Taxonomy" id="2571161"/>
    <lineage>
        <taxon>Bacteria</taxon>
        <taxon>Pseudomonadati</taxon>
        <taxon>Pseudomonadota</taxon>
        <taxon>Betaproteobacteria</taxon>
        <taxon>Burkholderiales</taxon>
        <taxon>Burkholderiaceae</taxon>
        <taxon>Trinickia</taxon>
    </lineage>
</organism>
<dbReference type="InterPro" id="IPR015590">
    <property type="entry name" value="Aldehyde_DH_dom"/>
</dbReference>
<evidence type="ECO:0000313" key="7">
    <source>
        <dbReference type="Proteomes" id="UP000305539"/>
    </source>
</evidence>
<comment type="caution">
    <text evidence="6">The sequence shown here is derived from an EMBL/GenBank/DDBJ whole genome shotgun (WGS) entry which is preliminary data.</text>
</comment>
<dbReference type="GO" id="GO:0016620">
    <property type="term" value="F:oxidoreductase activity, acting on the aldehyde or oxo group of donors, NAD or NADP as acceptor"/>
    <property type="evidence" value="ECO:0007669"/>
    <property type="project" value="InterPro"/>
</dbReference>